<keyword evidence="1" id="KW-0812">Transmembrane</keyword>
<feature type="transmembrane region" description="Helical" evidence="1">
    <location>
        <begin position="95"/>
        <end position="114"/>
    </location>
</feature>
<keyword evidence="1" id="KW-1133">Transmembrane helix</keyword>
<organism evidence="2 3">
    <name type="scientific">Chitinophaga rhizophila</name>
    <dbReference type="NCBI Taxonomy" id="2866212"/>
    <lineage>
        <taxon>Bacteria</taxon>
        <taxon>Pseudomonadati</taxon>
        <taxon>Bacteroidota</taxon>
        <taxon>Chitinophagia</taxon>
        <taxon>Chitinophagales</taxon>
        <taxon>Chitinophagaceae</taxon>
        <taxon>Chitinophaga</taxon>
    </lineage>
</organism>
<gene>
    <name evidence="2" type="ORF">K1Y79_18425</name>
</gene>
<feature type="transmembrane region" description="Helical" evidence="1">
    <location>
        <begin position="65"/>
        <end position="89"/>
    </location>
</feature>
<evidence type="ECO:0000313" key="2">
    <source>
        <dbReference type="EMBL" id="MBW8686322.1"/>
    </source>
</evidence>
<reference evidence="2 3" key="1">
    <citation type="submission" date="2021-08" db="EMBL/GenBank/DDBJ databases">
        <title>The genome sequence of Chitinophaga sp. B61.</title>
        <authorList>
            <person name="Zhang X."/>
        </authorList>
    </citation>
    <scope>NUCLEOTIDE SEQUENCE [LARGE SCALE GENOMIC DNA]</scope>
    <source>
        <strain evidence="2 3">B61</strain>
    </source>
</reference>
<protein>
    <submittedName>
        <fullName evidence="2">DoxX family protein</fullName>
    </submittedName>
</protein>
<evidence type="ECO:0000256" key="1">
    <source>
        <dbReference type="SAM" id="Phobius"/>
    </source>
</evidence>
<accession>A0ABS7GF68</accession>
<proteinExistence type="predicted"/>
<dbReference type="PANTHER" id="PTHR36974">
    <property type="entry name" value="MEMBRANE PROTEIN-RELATED"/>
    <property type="match status" value="1"/>
</dbReference>
<name>A0ABS7GF68_9BACT</name>
<feature type="transmembrane region" description="Helical" evidence="1">
    <location>
        <begin position="35"/>
        <end position="58"/>
    </location>
</feature>
<feature type="transmembrane region" description="Helical" evidence="1">
    <location>
        <begin position="7"/>
        <end position="23"/>
    </location>
</feature>
<evidence type="ECO:0000313" key="3">
    <source>
        <dbReference type="Proteomes" id="UP000812961"/>
    </source>
</evidence>
<sequence length="118" mass="13493">MRSKISLYIMAAFYVMAGINHFINPDIYTGIMPPWVPFHTELVYISGGVEVAGGLLLLPSTTRNIGAWMLIGLLLAVFPANIQMAINYYEVGHSMFWLTLVRLPFQLLLIWWAWKFTK</sequence>
<keyword evidence="1" id="KW-0472">Membrane</keyword>
<dbReference type="Proteomes" id="UP000812961">
    <property type="component" value="Unassembled WGS sequence"/>
</dbReference>
<keyword evidence="3" id="KW-1185">Reference proteome</keyword>
<dbReference type="PANTHER" id="PTHR36974:SF1">
    <property type="entry name" value="DOXX FAMILY MEMBRANE PROTEIN"/>
    <property type="match status" value="1"/>
</dbReference>
<comment type="caution">
    <text evidence="2">The sequence shown here is derived from an EMBL/GenBank/DDBJ whole genome shotgun (WGS) entry which is preliminary data.</text>
</comment>
<dbReference type="EMBL" id="JAICCF010000003">
    <property type="protein sequence ID" value="MBW8686322.1"/>
    <property type="molecule type" value="Genomic_DNA"/>
</dbReference>